<gene>
    <name evidence="2" type="ORF">K0O64_20100</name>
</gene>
<evidence type="ECO:0000313" key="2">
    <source>
        <dbReference type="EMBL" id="QYL15408.1"/>
    </source>
</evidence>
<evidence type="ECO:0000313" key="3">
    <source>
        <dbReference type="Proteomes" id="UP000825367"/>
    </source>
</evidence>
<proteinExistence type="predicted"/>
<reference evidence="2 3" key="1">
    <citation type="submission" date="2021-07" db="EMBL/GenBank/DDBJ databases">
        <title>Whole genome sequencing of non-tuberculosis mycobacteria type-strains.</title>
        <authorList>
            <person name="Igarashi Y."/>
            <person name="Osugi A."/>
            <person name="Mitarai S."/>
        </authorList>
    </citation>
    <scope>NUCLEOTIDE SEQUENCE [LARGE SCALE GENOMIC DNA]</scope>
    <source>
        <strain evidence="2 3">JCM 16370</strain>
    </source>
</reference>
<keyword evidence="3" id="KW-1185">Reference proteome</keyword>
<dbReference type="Proteomes" id="UP000825367">
    <property type="component" value="Chromosome"/>
</dbReference>
<protein>
    <submittedName>
        <fullName evidence="2">Uncharacterized protein</fullName>
    </submittedName>
</protein>
<keyword evidence="1" id="KW-1133">Transmembrane helix</keyword>
<evidence type="ECO:0000256" key="1">
    <source>
        <dbReference type="SAM" id="Phobius"/>
    </source>
</evidence>
<sequence length="153" mass="16505">MRRILGGQNAHPSRLVMTAVLMLVGAVVVAIAISTGTLRLWSSDNTGPIAEQSAEDRCQSEVLKRVVSASTAHLSQVHTEASSLDVDGRDQFSLTLEEPLKGVDKSRITVLNVSGVVNAPTEVGSTLQDHFDCRAYFVDGSLVHTLVLFEHDH</sequence>
<dbReference type="EMBL" id="CP080333">
    <property type="protein sequence ID" value="QYL15408.1"/>
    <property type="molecule type" value="Genomic_DNA"/>
</dbReference>
<organism evidence="2 3">
    <name type="scientific">Mycolicibacterium pallens</name>
    <dbReference type="NCBI Taxonomy" id="370524"/>
    <lineage>
        <taxon>Bacteria</taxon>
        <taxon>Bacillati</taxon>
        <taxon>Actinomycetota</taxon>
        <taxon>Actinomycetes</taxon>
        <taxon>Mycobacteriales</taxon>
        <taxon>Mycobacteriaceae</taxon>
        <taxon>Mycolicibacterium</taxon>
    </lineage>
</organism>
<accession>A0ABX8VE96</accession>
<feature type="transmembrane region" description="Helical" evidence="1">
    <location>
        <begin position="20"/>
        <end position="41"/>
    </location>
</feature>
<name>A0ABX8VE96_9MYCO</name>
<keyword evidence="1" id="KW-0472">Membrane</keyword>
<keyword evidence="1" id="KW-0812">Transmembrane</keyword>